<organism evidence="2 3">
    <name type="scientific">Corchorus olitorius</name>
    <dbReference type="NCBI Taxonomy" id="93759"/>
    <lineage>
        <taxon>Eukaryota</taxon>
        <taxon>Viridiplantae</taxon>
        <taxon>Streptophyta</taxon>
        <taxon>Embryophyta</taxon>
        <taxon>Tracheophyta</taxon>
        <taxon>Spermatophyta</taxon>
        <taxon>Magnoliopsida</taxon>
        <taxon>eudicotyledons</taxon>
        <taxon>Gunneridae</taxon>
        <taxon>Pentapetalae</taxon>
        <taxon>rosids</taxon>
        <taxon>malvids</taxon>
        <taxon>Malvales</taxon>
        <taxon>Malvaceae</taxon>
        <taxon>Grewioideae</taxon>
        <taxon>Apeibeae</taxon>
        <taxon>Corchorus</taxon>
    </lineage>
</organism>
<name>A0A1R3JYP9_9ROSI</name>
<proteinExistence type="predicted"/>
<comment type="caution">
    <text evidence="2">The sequence shown here is derived from an EMBL/GenBank/DDBJ whole genome shotgun (WGS) entry which is preliminary data.</text>
</comment>
<gene>
    <name evidence="2" type="ORF">COLO4_13010</name>
</gene>
<dbReference type="EMBL" id="AWUE01015014">
    <property type="protein sequence ID" value="OMO99953.1"/>
    <property type="molecule type" value="Genomic_DNA"/>
</dbReference>
<evidence type="ECO:0000313" key="3">
    <source>
        <dbReference type="Proteomes" id="UP000187203"/>
    </source>
</evidence>
<sequence length="40" mass="4355">MGQSAWPNVQARRAGQRTAQARQARRAGLLRGLLKVGPKV</sequence>
<dbReference type="Proteomes" id="UP000187203">
    <property type="component" value="Unassembled WGS sequence"/>
</dbReference>
<protein>
    <submittedName>
        <fullName evidence="2">Enterochelin esterase-like enzyme</fullName>
    </submittedName>
</protein>
<feature type="compositionally biased region" description="Low complexity" evidence="1">
    <location>
        <begin position="10"/>
        <end position="23"/>
    </location>
</feature>
<evidence type="ECO:0000256" key="1">
    <source>
        <dbReference type="SAM" id="MobiDB-lite"/>
    </source>
</evidence>
<reference evidence="3" key="1">
    <citation type="submission" date="2013-09" db="EMBL/GenBank/DDBJ databases">
        <title>Corchorus olitorius genome sequencing.</title>
        <authorList>
            <person name="Alam M."/>
            <person name="Haque M.S."/>
            <person name="Islam M.S."/>
            <person name="Emdad E.M."/>
            <person name="Islam M.M."/>
            <person name="Ahmed B."/>
            <person name="Halim A."/>
            <person name="Hossen Q.M.M."/>
            <person name="Hossain M.Z."/>
            <person name="Ahmed R."/>
            <person name="Khan M.M."/>
            <person name="Islam R."/>
            <person name="Rashid M.M."/>
            <person name="Khan S.A."/>
            <person name="Rahman M.S."/>
            <person name="Alam M."/>
            <person name="Yahiya A.S."/>
            <person name="Khan M.S."/>
            <person name="Azam M.S."/>
            <person name="Haque T."/>
            <person name="Lashkar M.Z.H."/>
            <person name="Akhand A.I."/>
            <person name="Morshed G."/>
            <person name="Roy S."/>
            <person name="Uddin K.S."/>
            <person name="Rabeya T."/>
            <person name="Hossain A.S."/>
            <person name="Chowdhury A."/>
            <person name="Snigdha A.R."/>
            <person name="Mortoza M.S."/>
            <person name="Matin S.A."/>
            <person name="Hoque S.M.E."/>
            <person name="Islam M.K."/>
            <person name="Roy D.K."/>
            <person name="Haider R."/>
            <person name="Moosa M.M."/>
            <person name="Elias S.M."/>
            <person name="Hasan A.M."/>
            <person name="Jahan S."/>
            <person name="Shafiuddin M."/>
            <person name="Mahmood N."/>
            <person name="Shommy N.S."/>
        </authorList>
    </citation>
    <scope>NUCLEOTIDE SEQUENCE [LARGE SCALE GENOMIC DNA]</scope>
    <source>
        <strain evidence="3">cv. O-4</strain>
    </source>
</reference>
<dbReference type="AlphaFoldDB" id="A0A1R3JYP9"/>
<accession>A0A1R3JYP9</accession>
<feature type="region of interest" description="Disordered" evidence="1">
    <location>
        <begin position="1"/>
        <end position="23"/>
    </location>
</feature>
<evidence type="ECO:0000313" key="2">
    <source>
        <dbReference type="EMBL" id="OMO99953.1"/>
    </source>
</evidence>
<keyword evidence="3" id="KW-1185">Reference proteome</keyword>